<dbReference type="SMART" id="SM00100">
    <property type="entry name" value="cNMP"/>
    <property type="match status" value="2"/>
</dbReference>
<dbReference type="FunFam" id="1.20.890.10:FF:000002">
    <property type="entry name" value="cAMP-dependent protein kinase type II-alpha regulatory subunit"/>
    <property type="match status" value="1"/>
</dbReference>
<keyword evidence="6 8" id="KW-0114">cAMP</keyword>
<proteinExistence type="inferred from homology"/>
<dbReference type="PROSITE" id="PS50042">
    <property type="entry name" value="CNMP_BINDING_3"/>
    <property type="match status" value="2"/>
</dbReference>
<accession>A0A3M7STD2</accession>
<dbReference type="SUPFAM" id="SSF47391">
    <property type="entry name" value="Dimerization-anchoring domain of cAMP-dependent PK regulatory subunit"/>
    <property type="match status" value="1"/>
</dbReference>
<dbReference type="InterPro" id="IPR014710">
    <property type="entry name" value="RmlC-like_jellyroll"/>
</dbReference>
<sequence length="390" mass="44480">MNFEIPEGLTDLLQDFTVEVLRKRPADLLQFAAQYFDSLLEKRASDNAKSLLSKLSTANHAETNHVDEDDVYTDEDEMGEMPELPKGRFAAGGRRHSVAAEKYNPEEDTSEEPAVVHPKTDDERHYLLKTIGHIFIFRSLEKKQVDKVIDAMFGRHVQQGDVIIEQGDDGDNFYVIESGKYDIYVNKQKVGEYDQKGSFGELALMYNMPRAATIVAGSVGKLWALDRLTFKRIVLKSAFEKRKMYEQLLDNMPMFKSLNSYERMNVADALFSKSFSDGQSIIKQDEEAQCMYFIEHGMVRIVREQDGQSKEIKMCQKGDYFGELALLTKKPRAASAYAVGDDTKCAILDVDAFERLLGPCVKIMQKNIPDYEEQLRKLFGDKFSVADFEK</sequence>
<gene>
    <name evidence="11" type="ORF">BpHYR1_041639</name>
</gene>
<keyword evidence="12" id="KW-1185">Reference proteome</keyword>
<evidence type="ECO:0000256" key="7">
    <source>
        <dbReference type="ARBA" id="ARBA00067959"/>
    </source>
</evidence>
<comment type="similarity">
    <text evidence="1">Belongs to the cAMP-dependent kinase regulatory chain family.</text>
</comment>
<evidence type="ECO:0000256" key="3">
    <source>
        <dbReference type="ARBA" id="ARBA00022566"/>
    </source>
</evidence>
<feature type="domain" description="Cyclic nucleotide-binding" evidence="10">
    <location>
        <begin position="254"/>
        <end position="374"/>
    </location>
</feature>
<dbReference type="InterPro" id="IPR012198">
    <property type="entry name" value="cAMP_dep_PK_reg_su"/>
</dbReference>
<evidence type="ECO:0000256" key="1">
    <source>
        <dbReference type="ARBA" id="ARBA00005753"/>
    </source>
</evidence>
<evidence type="ECO:0000256" key="2">
    <source>
        <dbReference type="ARBA" id="ARBA00022553"/>
    </source>
</evidence>
<dbReference type="Proteomes" id="UP000276133">
    <property type="component" value="Unassembled WGS sequence"/>
</dbReference>
<protein>
    <recommendedName>
        <fullName evidence="7">cAMP-dependent protein kinase type II regulatory subunit</fullName>
    </recommendedName>
</protein>
<dbReference type="GO" id="GO:0005829">
    <property type="term" value="C:cytosol"/>
    <property type="evidence" value="ECO:0007669"/>
    <property type="project" value="TreeGrafter"/>
</dbReference>
<feature type="binding site" evidence="8">
    <location>
        <position position="210"/>
    </location>
    <ligand>
        <name>3',5'-cyclic AMP</name>
        <dbReference type="ChEBI" id="CHEBI:58165"/>
        <label>1</label>
    </ligand>
</feature>
<dbReference type="GO" id="GO:0005952">
    <property type="term" value="C:cAMP-dependent protein kinase complex"/>
    <property type="evidence" value="ECO:0007669"/>
    <property type="project" value="InterPro"/>
</dbReference>
<dbReference type="PANTHER" id="PTHR11635:SF152">
    <property type="entry name" value="CAMP-DEPENDENT PROTEIN KINASE TYPE I REGULATORY SUBUNIT-RELATED"/>
    <property type="match status" value="1"/>
</dbReference>
<evidence type="ECO:0000313" key="12">
    <source>
        <dbReference type="Proteomes" id="UP000276133"/>
    </source>
</evidence>
<evidence type="ECO:0000256" key="5">
    <source>
        <dbReference type="ARBA" id="ARBA00022741"/>
    </source>
</evidence>
<dbReference type="InterPro" id="IPR018490">
    <property type="entry name" value="cNMP-bd_dom_sf"/>
</dbReference>
<dbReference type="PANTHER" id="PTHR11635">
    <property type="entry name" value="CAMP-DEPENDENT PROTEIN KINASE REGULATORY CHAIN"/>
    <property type="match status" value="1"/>
</dbReference>
<dbReference type="Gene3D" id="1.20.890.10">
    <property type="entry name" value="cAMP-dependent protein kinase regulatory subunit, dimerization-anchoring domain"/>
    <property type="match status" value="1"/>
</dbReference>
<dbReference type="GO" id="GO:0030552">
    <property type="term" value="F:cAMP binding"/>
    <property type="evidence" value="ECO:0007669"/>
    <property type="project" value="UniProtKB-KW"/>
</dbReference>
<evidence type="ECO:0000256" key="4">
    <source>
        <dbReference type="ARBA" id="ARBA00022737"/>
    </source>
</evidence>
<dbReference type="InterPro" id="IPR000595">
    <property type="entry name" value="cNMP-bd_dom"/>
</dbReference>
<name>A0A3M7STD2_BRAPC</name>
<feature type="region of interest" description="Disordered" evidence="9">
    <location>
        <begin position="83"/>
        <end position="118"/>
    </location>
</feature>
<dbReference type="Pfam" id="PF02197">
    <property type="entry name" value="RIIa"/>
    <property type="match status" value="1"/>
</dbReference>
<feature type="binding site" evidence="8">
    <location>
        <position position="323"/>
    </location>
    <ligand>
        <name>3',5'-cyclic AMP</name>
        <dbReference type="ChEBI" id="CHEBI:58165"/>
        <label>2</label>
    </ligand>
</feature>
<feature type="domain" description="Cyclic nucleotide-binding" evidence="10">
    <location>
        <begin position="136"/>
        <end position="251"/>
    </location>
</feature>
<dbReference type="InterPro" id="IPR018488">
    <property type="entry name" value="cNMP-bd_CS"/>
</dbReference>
<evidence type="ECO:0000256" key="9">
    <source>
        <dbReference type="SAM" id="MobiDB-lite"/>
    </source>
</evidence>
<keyword evidence="2" id="KW-0597">Phosphoprotein</keyword>
<dbReference type="OrthoDB" id="417078at2759"/>
<dbReference type="Pfam" id="PF00027">
    <property type="entry name" value="cNMP_binding"/>
    <property type="match status" value="2"/>
</dbReference>
<dbReference type="InterPro" id="IPR050503">
    <property type="entry name" value="cAMP-dep_PK_reg_su-like"/>
</dbReference>
<dbReference type="InterPro" id="IPR003117">
    <property type="entry name" value="cAMP_dep_PK_reg_su_I/II_a/b"/>
</dbReference>
<dbReference type="FunFam" id="2.60.120.10:FF:000108">
    <property type="entry name" value="cAMP-dependent protein kinase type II regulatory subunit"/>
    <property type="match status" value="1"/>
</dbReference>
<dbReference type="PROSITE" id="PS00889">
    <property type="entry name" value="CNMP_BINDING_2"/>
    <property type="match status" value="2"/>
</dbReference>
<dbReference type="AlphaFoldDB" id="A0A3M7STD2"/>
<dbReference type="GO" id="GO:0034236">
    <property type="term" value="F:protein kinase A catalytic subunit binding"/>
    <property type="evidence" value="ECO:0007669"/>
    <property type="project" value="TreeGrafter"/>
</dbReference>
<evidence type="ECO:0000256" key="6">
    <source>
        <dbReference type="ARBA" id="ARBA00023149"/>
    </source>
</evidence>
<feature type="binding site" evidence="8">
    <location>
        <position position="332"/>
    </location>
    <ligand>
        <name>3',5'-cyclic AMP</name>
        <dbReference type="ChEBI" id="CHEBI:58165"/>
        <label>2</label>
    </ligand>
</feature>
<keyword evidence="3 8" id="KW-0116">cAMP-binding</keyword>
<feature type="binding site" evidence="8">
    <location>
        <position position="201"/>
    </location>
    <ligand>
        <name>3',5'-cyclic AMP</name>
        <dbReference type="ChEBI" id="CHEBI:58165"/>
        <label>1</label>
    </ligand>
</feature>
<dbReference type="PROSITE" id="PS00888">
    <property type="entry name" value="CNMP_BINDING_1"/>
    <property type="match status" value="1"/>
</dbReference>
<organism evidence="11 12">
    <name type="scientific">Brachionus plicatilis</name>
    <name type="common">Marine rotifer</name>
    <name type="synonym">Brachionus muelleri</name>
    <dbReference type="NCBI Taxonomy" id="10195"/>
    <lineage>
        <taxon>Eukaryota</taxon>
        <taxon>Metazoa</taxon>
        <taxon>Spiralia</taxon>
        <taxon>Gnathifera</taxon>
        <taxon>Rotifera</taxon>
        <taxon>Eurotatoria</taxon>
        <taxon>Monogononta</taxon>
        <taxon>Pseudotrocha</taxon>
        <taxon>Ploima</taxon>
        <taxon>Brachionidae</taxon>
        <taxon>Brachionus</taxon>
    </lineage>
</organism>
<dbReference type="GO" id="GO:0004862">
    <property type="term" value="F:cAMP-dependent protein kinase inhibitor activity"/>
    <property type="evidence" value="ECO:0007669"/>
    <property type="project" value="TreeGrafter"/>
</dbReference>
<dbReference type="FunFam" id="2.60.120.10:FF:000017">
    <property type="entry name" value="cAMP-dependent protein kinase type II regulatory subunit"/>
    <property type="match status" value="1"/>
</dbReference>
<keyword evidence="4" id="KW-0677">Repeat</keyword>
<evidence type="ECO:0000313" key="11">
    <source>
        <dbReference type="EMBL" id="RNA38962.1"/>
    </source>
</evidence>
<dbReference type="STRING" id="10195.A0A3M7STD2"/>
<keyword evidence="5 8" id="KW-0547">Nucleotide-binding</keyword>
<evidence type="ECO:0000256" key="8">
    <source>
        <dbReference type="PIRSR" id="PIRSR000548-1"/>
    </source>
</evidence>
<dbReference type="PRINTS" id="PR00103">
    <property type="entry name" value="CAMPKINASE"/>
</dbReference>
<comment type="caution">
    <text evidence="11">The sequence shown here is derived from an EMBL/GenBank/DDBJ whole genome shotgun (WGS) entry which is preliminary data.</text>
</comment>
<evidence type="ECO:0000259" key="10">
    <source>
        <dbReference type="PROSITE" id="PS50042"/>
    </source>
</evidence>
<dbReference type="SMART" id="SM00394">
    <property type="entry name" value="RIIa"/>
    <property type="match status" value="1"/>
</dbReference>
<reference evidence="11 12" key="1">
    <citation type="journal article" date="2018" name="Sci. Rep.">
        <title>Genomic signatures of local adaptation to the degree of environmental predictability in rotifers.</title>
        <authorList>
            <person name="Franch-Gras L."/>
            <person name="Hahn C."/>
            <person name="Garcia-Roger E.M."/>
            <person name="Carmona M.J."/>
            <person name="Serra M."/>
            <person name="Gomez A."/>
        </authorList>
    </citation>
    <scope>NUCLEOTIDE SEQUENCE [LARGE SCALE GENOMIC DNA]</scope>
    <source>
        <strain evidence="11">HYR1</strain>
    </source>
</reference>
<dbReference type="CDD" id="cd00038">
    <property type="entry name" value="CAP_ED"/>
    <property type="match status" value="2"/>
</dbReference>
<dbReference type="PIRSF" id="PIRSF000548">
    <property type="entry name" value="PK_regulatory"/>
    <property type="match status" value="1"/>
</dbReference>
<dbReference type="EMBL" id="REGN01000798">
    <property type="protein sequence ID" value="RNA38962.1"/>
    <property type="molecule type" value="Genomic_DNA"/>
</dbReference>
<dbReference type="Gene3D" id="2.60.120.10">
    <property type="entry name" value="Jelly Rolls"/>
    <property type="match status" value="2"/>
</dbReference>
<dbReference type="SUPFAM" id="SSF51206">
    <property type="entry name" value="cAMP-binding domain-like"/>
    <property type="match status" value="2"/>
</dbReference>